<dbReference type="Gene3D" id="2.60.120.10">
    <property type="entry name" value="Jelly Rolls"/>
    <property type="match status" value="1"/>
</dbReference>
<keyword evidence="2" id="KW-0223">Dioxygenase</keyword>
<dbReference type="Pfam" id="PF12973">
    <property type="entry name" value="Cupin_7"/>
    <property type="match status" value="1"/>
</dbReference>
<evidence type="ECO:0000313" key="3">
    <source>
        <dbReference type="Proteomes" id="UP001379533"/>
    </source>
</evidence>
<feature type="domain" description="ChrR-like cupin" evidence="1">
    <location>
        <begin position="14"/>
        <end position="105"/>
    </location>
</feature>
<sequence>MNKKTNARRETKPLDTTELDWVPIVPGLSFKPITYFPDNSGWQLLLRLEPGTVVPPHRHTGEVHAFNVQGSRYLINTKEVIGPGTYVYEPPGNCDTWRQHGDEACVVHIEVNGSIEYIDEKGNVTRVSDARESQTMYLEWCEKHGQPARVATYL</sequence>
<dbReference type="CDD" id="cd20302">
    <property type="entry name" value="cupin_DAD"/>
    <property type="match status" value="1"/>
</dbReference>
<keyword evidence="3" id="KW-1185">Reference proteome</keyword>
<evidence type="ECO:0000313" key="2">
    <source>
        <dbReference type="EMBL" id="WXA95444.1"/>
    </source>
</evidence>
<reference evidence="2 3" key="1">
    <citation type="submission" date="2021-12" db="EMBL/GenBank/DDBJ databases">
        <title>Discovery of the Pendulisporaceae a myxobacterial family with distinct sporulation behavior and unique specialized metabolism.</title>
        <authorList>
            <person name="Garcia R."/>
            <person name="Popoff A."/>
            <person name="Bader C.D."/>
            <person name="Loehr J."/>
            <person name="Walesch S."/>
            <person name="Walt C."/>
            <person name="Boldt J."/>
            <person name="Bunk B."/>
            <person name="Haeckl F.J.F.P.J."/>
            <person name="Gunesch A.P."/>
            <person name="Birkelbach J."/>
            <person name="Nuebel U."/>
            <person name="Pietschmann T."/>
            <person name="Bach T."/>
            <person name="Mueller R."/>
        </authorList>
    </citation>
    <scope>NUCLEOTIDE SEQUENCE [LARGE SCALE GENOMIC DNA]</scope>
    <source>
        <strain evidence="2 3">MSr12523</strain>
    </source>
</reference>
<accession>A0ABZ2K9X2</accession>
<proteinExistence type="predicted"/>
<dbReference type="GO" id="GO:0051213">
    <property type="term" value="F:dioxygenase activity"/>
    <property type="evidence" value="ECO:0007669"/>
    <property type="project" value="UniProtKB-KW"/>
</dbReference>
<dbReference type="SUPFAM" id="SSF51182">
    <property type="entry name" value="RmlC-like cupins"/>
    <property type="match status" value="1"/>
</dbReference>
<gene>
    <name evidence="2" type="ORF">LZC95_01140</name>
</gene>
<keyword evidence="2" id="KW-0560">Oxidoreductase</keyword>
<dbReference type="InterPro" id="IPR011051">
    <property type="entry name" value="RmlC_Cupin_sf"/>
</dbReference>
<protein>
    <submittedName>
        <fullName evidence="2">2,4'-dihydroxyacetophenone dioxygenase family protein</fullName>
    </submittedName>
</protein>
<evidence type="ECO:0000259" key="1">
    <source>
        <dbReference type="Pfam" id="PF12973"/>
    </source>
</evidence>
<dbReference type="InterPro" id="IPR025979">
    <property type="entry name" value="ChrR-like_cupin_dom"/>
</dbReference>
<dbReference type="EMBL" id="CP089982">
    <property type="protein sequence ID" value="WXA95444.1"/>
    <property type="molecule type" value="Genomic_DNA"/>
</dbReference>
<dbReference type="RefSeq" id="WP_394846051.1">
    <property type="nucleotide sequence ID" value="NZ_CP089982.1"/>
</dbReference>
<organism evidence="2 3">
    <name type="scientific">Pendulispora brunnea</name>
    <dbReference type="NCBI Taxonomy" id="2905690"/>
    <lineage>
        <taxon>Bacteria</taxon>
        <taxon>Pseudomonadati</taxon>
        <taxon>Myxococcota</taxon>
        <taxon>Myxococcia</taxon>
        <taxon>Myxococcales</taxon>
        <taxon>Sorangiineae</taxon>
        <taxon>Pendulisporaceae</taxon>
        <taxon>Pendulispora</taxon>
    </lineage>
</organism>
<dbReference type="Proteomes" id="UP001379533">
    <property type="component" value="Chromosome"/>
</dbReference>
<dbReference type="InterPro" id="IPR014710">
    <property type="entry name" value="RmlC-like_jellyroll"/>
</dbReference>
<name>A0ABZ2K9X2_9BACT</name>